<keyword evidence="2" id="KW-0805">Transcription regulation</keyword>
<keyword evidence="3" id="KW-0804">Transcription</keyword>
<dbReference type="OrthoDB" id="9784719at2"/>
<comment type="caution">
    <text evidence="6">The sequence shown here is derived from an EMBL/GenBank/DDBJ whole genome shotgun (WGS) entry which is preliminary data.</text>
</comment>
<dbReference type="SMART" id="SM00448">
    <property type="entry name" value="REC"/>
    <property type="match status" value="1"/>
</dbReference>
<dbReference type="EMBL" id="LGSZ01000010">
    <property type="protein sequence ID" value="KPH82842.1"/>
    <property type="molecule type" value="Genomic_DNA"/>
</dbReference>
<evidence type="ECO:0000313" key="7">
    <source>
        <dbReference type="Proteomes" id="UP000037822"/>
    </source>
</evidence>
<dbReference type="InterPro" id="IPR011006">
    <property type="entry name" value="CheY-like_superfamily"/>
</dbReference>
<gene>
    <name evidence="6" type="ORF">AE618_01930</name>
</gene>
<evidence type="ECO:0000256" key="1">
    <source>
        <dbReference type="ARBA" id="ARBA00022553"/>
    </source>
</evidence>
<evidence type="ECO:0000256" key="2">
    <source>
        <dbReference type="ARBA" id="ARBA00023015"/>
    </source>
</evidence>
<dbReference type="GO" id="GO:0000160">
    <property type="term" value="P:phosphorelay signal transduction system"/>
    <property type="evidence" value="ECO:0007669"/>
    <property type="project" value="InterPro"/>
</dbReference>
<proteinExistence type="predicted"/>
<organism evidence="6 7">
    <name type="scientific">Bosea vaviloviae</name>
    <dbReference type="NCBI Taxonomy" id="1526658"/>
    <lineage>
        <taxon>Bacteria</taxon>
        <taxon>Pseudomonadati</taxon>
        <taxon>Pseudomonadota</taxon>
        <taxon>Alphaproteobacteria</taxon>
        <taxon>Hyphomicrobiales</taxon>
        <taxon>Boseaceae</taxon>
        <taxon>Bosea</taxon>
    </lineage>
</organism>
<dbReference type="RefSeq" id="WP_054207365.1">
    <property type="nucleotide sequence ID" value="NZ_LGSZ01000010.1"/>
</dbReference>
<dbReference type="AlphaFoldDB" id="A0A0N1F808"/>
<evidence type="ECO:0000256" key="4">
    <source>
        <dbReference type="PROSITE-ProRule" id="PRU00169"/>
    </source>
</evidence>
<evidence type="ECO:0000313" key="6">
    <source>
        <dbReference type="EMBL" id="KPH82842.1"/>
    </source>
</evidence>
<dbReference type="Pfam" id="PF00072">
    <property type="entry name" value="Response_reg"/>
    <property type="match status" value="1"/>
</dbReference>
<reference evidence="6 7" key="1">
    <citation type="submission" date="2015-07" db="EMBL/GenBank/DDBJ databases">
        <title>Whole genome sequencing of Bosea vaviloviae isolated from cave pool.</title>
        <authorList>
            <person name="Tan N.E.H."/>
            <person name="Lee Y.P."/>
            <person name="Gan H.M."/>
            <person name="Barton H."/>
            <person name="Savka M.A."/>
        </authorList>
    </citation>
    <scope>NUCLEOTIDE SEQUENCE [LARGE SCALE GENOMIC DNA]</scope>
    <source>
        <strain evidence="6 7">SD260</strain>
    </source>
</reference>
<dbReference type="PROSITE" id="PS50110">
    <property type="entry name" value="RESPONSE_REGULATORY"/>
    <property type="match status" value="1"/>
</dbReference>
<evidence type="ECO:0000256" key="3">
    <source>
        <dbReference type="ARBA" id="ARBA00023163"/>
    </source>
</evidence>
<dbReference type="InterPro" id="IPR001789">
    <property type="entry name" value="Sig_transdc_resp-reg_receiver"/>
</dbReference>
<sequence length="128" mass="13658">MPQIVVLIVDDEPLIRMDLADMVRDAGYVALEAAHADEAIRLLESQPTIRILVTDIEMPGSMDGLKLAAAVRERWPPVAIIVTSGRILPANTALPAATTFLAKPYDGAAMEAALRKAAEAVPRADSEA</sequence>
<evidence type="ECO:0000259" key="5">
    <source>
        <dbReference type="PROSITE" id="PS50110"/>
    </source>
</evidence>
<dbReference type="Gene3D" id="3.40.50.2300">
    <property type="match status" value="1"/>
</dbReference>
<accession>A0A0N1F808</accession>
<keyword evidence="1 4" id="KW-0597">Phosphoprotein</keyword>
<dbReference type="InterPro" id="IPR050595">
    <property type="entry name" value="Bact_response_regulator"/>
</dbReference>
<feature type="modified residue" description="4-aspartylphosphate" evidence="4">
    <location>
        <position position="55"/>
    </location>
</feature>
<dbReference type="PATRIC" id="fig|1526658.3.peg.1848"/>
<protein>
    <recommendedName>
        <fullName evidence="5">Response regulatory domain-containing protein</fullName>
    </recommendedName>
</protein>
<dbReference type="PANTHER" id="PTHR44591:SF3">
    <property type="entry name" value="RESPONSE REGULATORY DOMAIN-CONTAINING PROTEIN"/>
    <property type="match status" value="1"/>
</dbReference>
<name>A0A0N1F808_9HYPH</name>
<keyword evidence="7" id="KW-1185">Reference proteome</keyword>
<dbReference type="SUPFAM" id="SSF52172">
    <property type="entry name" value="CheY-like"/>
    <property type="match status" value="1"/>
</dbReference>
<dbReference type="Proteomes" id="UP000037822">
    <property type="component" value="Unassembled WGS sequence"/>
</dbReference>
<feature type="domain" description="Response regulatory" evidence="5">
    <location>
        <begin position="5"/>
        <end position="118"/>
    </location>
</feature>
<dbReference type="PANTHER" id="PTHR44591">
    <property type="entry name" value="STRESS RESPONSE REGULATOR PROTEIN 1"/>
    <property type="match status" value="1"/>
</dbReference>